<dbReference type="SUPFAM" id="SSF54593">
    <property type="entry name" value="Glyoxalase/Bleomycin resistance protein/Dihydroxybiphenyl dioxygenase"/>
    <property type="match status" value="1"/>
</dbReference>
<evidence type="ECO:0000259" key="1">
    <source>
        <dbReference type="Pfam" id="PF06983"/>
    </source>
</evidence>
<feature type="domain" description="PhnB-like" evidence="1">
    <location>
        <begin position="5"/>
        <end position="120"/>
    </location>
</feature>
<dbReference type="PANTHER" id="PTHR33990">
    <property type="entry name" value="PROTEIN YJDN-RELATED"/>
    <property type="match status" value="1"/>
</dbReference>
<dbReference type="RefSeq" id="WP_120536364.1">
    <property type="nucleotide sequence ID" value="NZ_RAWI01000230.1"/>
</dbReference>
<keyword evidence="3" id="KW-1185">Reference proteome</keyword>
<dbReference type="PIRSF" id="PIRSF021700">
    <property type="entry name" value="3_dmu_93_MTrfase"/>
    <property type="match status" value="1"/>
</dbReference>
<dbReference type="Proteomes" id="UP000278907">
    <property type="component" value="Unassembled WGS sequence"/>
</dbReference>
<sequence length="161" mass="17731">MSVPQKIVTCLWCNNNAEEMVGFYTSIFKDSKVLRVARHTEAGPGPKGSVLTIEFQLAGQQFLALNGGPHSPYTEAISLSVSCETQAEVDGLWDKLIANGGKPAQCGWLQDRFGLSWQIVPTLMPELLQDPDEAKRDRVIRAMMKMVKLDIAALKQAAEAR</sequence>
<evidence type="ECO:0000313" key="2">
    <source>
        <dbReference type="EMBL" id="RKI00915.1"/>
    </source>
</evidence>
<dbReference type="EMBL" id="RAWI01000230">
    <property type="protein sequence ID" value="RKI00915.1"/>
    <property type="molecule type" value="Genomic_DNA"/>
</dbReference>
<gene>
    <name evidence="2" type="ORF">D7Y13_25980</name>
</gene>
<dbReference type="InterPro" id="IPR029068">
    <property type="entry name" value="Glyas_Bleomycin-R_OHBP_Dase"/>
</dbReference>
<dbReference type="InterPro" id="IPR009725">
    <property type="entry name" value="3_dmu_93_MTrfase"/>
</dbReference>
<comment type="caution">
    <text evidence="2">The sequence shown here is derived from an EMBL/GenBank/DDBJ whole genome shotgun (WGS) entry which is preliminary data.</text>
</comment>
<dbReference type="Gene3D" id="3.10.180.10">
    <property type="entry name" value="2,3-Dihydroxybiphenyl 1,2-Dioxygenase, domain 1"/>
    <property type="match status" value="1"/>
</dbReference>
<dbReference type="CDD" id="cd06588">
    <property type="entry name" value="PhnB_like"/>
    <property type="match status" value="1"/>
</dbReference>
<dbReference type="PANTHER" id="PTHR33990:SF2">
    <property type="entry name" value="PHNB-LIKE DOMAIN-CONTAINING PROTEIN"/>
    <property type="match status" value="1"/>
</dbReference>
<reference evidence="2 3" key="1">
    <citation type="submission" date="2018-09" db="EMBL/GenBank/DDBJ databases">
        <authorList>
            <person name="Livingstone P.G."/>
            <person name="Whitworth D.E."/>
        </authorList>
    </citation>
    <scope>NUCLEOTIDE SEQUENCE [LARGE SCALE GENOMIC DNA]</scope>
    <source>
        <strain evidence="2 3">CA031B</strain>
    </source>
</reference>
<protein>
    <submittedName>
        <fullName evidence="2">VOC family protein</fullName>
    </submittedName>
</protein>
<organism evidence="2 3">
    <name type="scientific">Corallococcus praedator</name>
    <dbReference type="NCBI Taxonomy" id="2316724"/>
    <lineage>
        <taxon>Bacteria</taxon>
        <taxon>Pseudomonadati</taxon>
        <taxon>Myxococcota</taxon>
        <taxon>Myxococcia</taxon>
        <taxon>Myxococcales</taxon>
        <taxon>Cystobacterineae</taxon>
        <taxon>Myxococcaceae</taxon>
        <taxon>Corallococcus</taxon>
    </lineage>
</organism>
<accession>A0ABX9QC24</accession>
<dbReference type="Pfam" id="PF06983">
    <property type="entry name" value="3-dmu-9_3-mt"/>
    <property type="match status" value="1"/>
</dbReference>
<name>A0ABX9QC24_9BACT</name>
<proteinExistence type="predicted"/>
<evidence type="ECO:0000313" key="3">
    <source>
        <dbReference type="Proteomes" id="UP000278907"/>
    </source>
</evidence>
<dbReference type="InterPro" id="IPR028973">
    <property type="entry name" value="PhnB-like"/>
</dbReference>